<proteinExistence type="inferred from homology"/>
<dbReference type="Pfam" id="PF07731">
    <property type="entry name" value="Cu-oxidase_2"/>
    <property type="match status" value="1"/>
</dbReference>
<organism evidence="4 5">
    <name type="scientific">Stephanodiscus triporus</name>
    <dbReference type="NCBI Taxonomy" id="2934178"/>
    <lineage>
        <taxon>Eukaryota</taxon>
        <taxon>Sar</taxon>
        <taxon>Stramenopiles</taxon>
        <taxon>Ochrophyta</taxon>
        <taxon>Bacillariophyta</taxon>
        <taxon>Coscinodiscophyceae</taxon>
        <taxon>Thalassiosirophycidae</taxon>
        <taxon>Stephanodiscales</taxon>
        <taxon>Stephanodiscaceae</taxon>
        <taxon>Stephanodiscus</taxon>
    </lineage>
</organism>
<evidence type="ECO:0000256" key="1">
    <source>
        <dbReference type="ARBA" id="ARBA00010609"/>
    </source>
</evidence>
<evidence type="ECO:0000313" key="4">
    <source>
        <dbReference type="EMBL" id="KAL3783720.1"/>
    </source>
</evidence>
<feature type="domain" description="Plastocyanin-like" evidence="2">
    <location>
        <begin position="421"/>
        <end position="493"/>
    </location>
</feature>
<dbReference type="InterPro" id="IPR008972">
    <property type="entry name" value="Cupredoxin"/>
</dbReference>
<dbReference type="InterPro" id="IPR011707">
    <property type="entry name" value="Cu-oxidase-like_N"/>
</dbReference>
<dbReference type="EMBL" id="JALLAZ020000958">
    <property type="protein sequence ID" value="KAL3783720.1"/>
    <property type="molecule type" value="Genomic_DNA"/>
</dbReference>
<evidence type="ECO:0000313" key="5">
    <source>
        <dbReference type="Proteomes" id="UP001530315"/>
    </source>
</evidence>
<gene>
    <name evidence="4" type="ORF">ACHAW5_008800</name>
</gene>
<dbReference type="SUPFAM" id="SSF49503">
    <property type="entry name" value="Cupredoxins"/>
    <property type="match status" value="1"/>
</dbReference>
<accession>A0ABD3PBE1</accession>
<dbReference type="InterPro" id="IPR011706">
    <property type="entry name" value="Cu-oxidase_C"/>
</dbReference>
<keyword evidence="5" id="KW-1185">Reference proteome</keyword>
<protein>
    <recommendedName>
        <fullName evidence="6">Plastocyanin-like domain-containing protein</fullName>
    </recommendedName>
</protein>
<evidence type="ECO:0008006" key="6">
    <source>
        <dbReference type="Google" id="ProtNLM"/>
    </source>
</evidence>
<evidence type="ECO:0000259" key="2">
    <source>
        <dbReference type="Pfam" id="PF07731"/>
    </source>
</evidence>
<reference evidence="4 5" key="1">
    <citation type="submission" date="2024-10" db="EMBL/GenBank/DDBJ databases">
        <title>Updated reference genomes for cyclostephanoid diatoms.</title>
        <authorList>
            <person name="Roberts W.R."/>
            <person name="Alverson A.J."/>
        </authorList>
    </citation>
    <scope>NUCLEOTIDE SEQUENCE [LARGE SCALE GENOMIC DNA]</scope>
    <source>
        <strain evidence="4 5">AJA276-08</strain>
    </source>
</reference>
<feature type="domain" description="Plastocyanin-like" evidence="3">
    <location>
        <begin position="167"/>
        <end position="266"/>
    </location>
</feature>
<dbReference type="Proteomes" id="UP001530315">
    <property type="component" value="Unassembled WGS sequence"/>
</dbReference>
<dbReference type="PANTHER" id="PTHR11709:SF2">
    <property type="entry name" value="MULTICOPPER OXIDASE LPR1"/>
    <property type="match status" value="1"/>
</dbReference>
<dbReference type="Gene3D" id="2.60.40.420">
    <property type="entry name" value="Cupredoxins - blue copper proteins"/>
    <property type="match status" value="2"/>
</dbReference>
<evidence type="ECO:0000259" key="3">
    <source>
        <dbReference type="Pfam" id="PF07732"/>
    </source>
</evidence>
<dbReference type="InterPro" id="IPR045087">
    <property type="entry name" value="Cu-oxidase_fam"/>
</dbReference>
<dbReference type="PANTHER" id="PTHR11709">
    <property type="entry name" value="MULTI-COPPER OXIDASE"/>
    <property type="match status" value="1"/>
</dbReference>
<name>A0ABD3PBE1_9STRA</name>
<dbReference type="AlphaFoldDB" id="A0ABD3PBE1"/>
<sequence length="532" mass="58338">MAETSVVSTSLPAVGDYILGSSDTETVDSDVACTAEIDQLAESGNWAGAVAVAARYDVKEADEKLRRPLRRPRKMALKLPWLMERKVPMHSRGFVRTTRHAITPARFLLLVALAHVVMGQMPQFQWGNSSCPSSYDYCATLEFCSGTATAYGFRIPGTTTSCNFRTAPLIRMVPGKKYALTLSNSLAGTGDDTSTNLHTHGLHVSGDGNSDDTTRRVTAGGCLVYTYNIRADHMGGTFWYHAHPHGRTNAQVRGGAMGMLIIEDPANLTDDPGVNKWLRRSNERLLLASRVDGSTGTAVYRGNGASTPMLQSLIANEWYRLRVVTVYPDSGPGSLEVGGAGCEVRPVAYDGVWRTVIPHPARGNVYTDLTGASRIDLAIKCAPGIHRIIWFGGQVASLNATNGNTTGATPYKNFNETWSPPRPAYLQDLRQTTMNNSYEVRVSPTAINDVSWNMDEALTTMQYNTVQEWDIDAFLDVHNFHLHVYHMQVSQCDVRAHSSHPSFCFHEVIVTTTCRWCLLAAAVVTRRASSTT</sequence>
<comment type="similarity">
    <text evidence="1">Belongs to the multicopper oxidase family.</text>
</comment>
<comment type="caution">
    <text evidence="4">The sequence shown here is derived from an EMBL/GenBank/DDBJ whole genome shotgun (WGS) entry which is preliminary data.</text>
</comment>
<dbReference type="Pfam" id="PF07732">
    <property type="entry name" value="Cu-oxidase_3"/>
    <property type="match status" value="1"/>
</dbReference>